<name>A0ABU4JZV7_9ACTN</name>
<reference evidence="2 3" key="1">
    <citation type="submission" date="2023-10" db="EMBL/GenBank/DDBJ databases">
        <authorList>
            <person name="Wang X.X."/>
        </authorList>
    </citation>
    <scope>NUCLEOTIDE SEQUENCE [LARGE SCALE GENOMIC DNA]</scope>
    <source>
        <strain evidence="2 3">NBRC 12816</strain>
    </source>
</reference>
<dbReference type="SUPFAM" id="SSF69318">
    <property type="entry name" value="Integrin alpha N-terminal domain"/>
    <property type="match status" value="1"/>
</dbReference>
<dbReference type="InterPro" id="IPR013517">
    <property type="entry name" value="FG-GAP"/>
</dbReference>
<evidence type="ECO:0000256" key="1">
    <source>
        <dbReference type="ARBA" id="ARBA00022729"/>
    </source>
</evidence>
<dbReference type="Proteomes" id="UP001278571">
    <property type="component" value="Unassembled WGS sequence"/>
</dbReference>
<protein>
    <submittedName>
        <fullName evidence="2">VCBS repeat-containing protein</fullName>
    </submittedName>
</protein>
<dbReference type="InterPro" id="IPR028994">
    <property type="entry name" value="Integrin_alpha_N"/>
</dbReference>
<evidence type="ECO:0000313" key="2">
    <source>
        <dbReference type="EMBL" id="MDX2290978.1"/>
    </source>
</evidence>
<keyword evidence="1" id="KW-0732">Signal</keyword>
<sequence length="106" mass="11532">MTAVGNLAGSPAGDLVARDRDGVLWQYLSKGDGTFAPRTRIGGGWLHSETLIGAGDADGDGRPDLIRTDTNLHVPKLYKGTGDWKAPFHNYEVMYLDHDNTLNHVL</sequence>
<gene>
    <name evidence="2" type="ORF">R2363_02130</name>
</gene>
<proteinExistence type="predicted"/>
<dbReference type="EMBL" id="JAWJZF010000164">
    <property type="protein sequence ID" value="MDX2290978.1"/>
    <property type="molecule type" value="Genomic_DNA"/>
</dbReference>
<evidence type="ECO:0000313" key="3">
    <source>
        <dbReference type="Proteomes" id="UP001278571"/>
    </source>
</evidence>
<accession>A0ABU4JZV7</accession>
<comment type="caution">
    <text evidence="2">The sequence shown here is derived from an EMBL/GenBank/DDBJ whole genome shotgun (WGS) entry which is preliminary data.</text>
</comment>
<dbReference type="Pfam" id="PF13517">
    <property type="entry name" value="FG-GAP_3"/>
    <property type="match status" value="1"/>
</dbReference>
<organism evidence="2 3">
    <name type="scientific">Streptomyces roseolus</name>
    <dbReference type="NCBI Taxonomy" id="67358"/>
    <lineage>
        <taxon>Bacteria</taxon>
        <taxon>Bacillati</taxon>
        <taxon>Actinomycetota</taxon>
        <taxon>Actinomycetes</taxon>
        <taxon>Kitasatosporales</taxon>
        <taxon>Streptomycetaceae</taxon>
        <taxon>Streptomyces</taxon>
    </lineage>
</organism>
<keyword evidence="3" id="KW-1185">Reference proteome</keyword>